<dbReference type="CDD" id="cd01667">
    <property type="entry name" value="TGS_ThrRS"/>
    <property type="match status" value="1"/>
</dbReference>
<feature type="binding site" evidence="13">
    <location>
        <position position="514"/>
    </location>
    <ligand>
        <name>Zn(2+)</name>
        <dbReference type="ChEBI" id="CHEBI:29105"/>
        <note>catalytic</note>
    </ligand>
</feature>
<dbReference type="GO" id="GO:0004829">
    <property type="term" value="F:threonine-tRNA ligase activity"/>
    <property type="evidence" value="ECO:0007669"/>
    <property type="project" value="UniProtKB-UniRule"/>
</dbReference>
<comment type="caution">
    <text evidence="13">Lacks conserved residue(s) required for the propagation of feature annotation.</text>
</comment>
<dbReference type="PANTHER" id="PTHR11451">
    <property type="entry name" value="THREONINE-TRNA LIGASE"/>
    <property type="match status" value="1"/>
</dbReference>
<keyword evidence="3 13" id="KW-0820">tRNA-binding</keyword>
<dbReference type="FunFam" id="3.30.54.20:FF:000002">
    <property type="entry name" value="Threonine--tRNA ligase"/>
    <property type="match status" value="1"/>
</dbReference>
<dbReference type="GO" id="GO:0006435">
    <property type="term" value="P:threonyl-tRNA aminoacylation"/>
    <property type="evidence" value="ECO:0007669"/>
    <property type="project" value="UniProtKB-UniRule"/>
</dbReference>
<dbReference type="Gene3D" id="3.30.54.20">
    <property type="match status" value="1"/>
</dbReference>
<evidence type="ECO:0000256" key="4">
    <source>
        <dbReference type="ARBA" id="ARBA00022598"/>
    </source>
</evidence>
<keyword evidence="6 13" id="KW-0547">Nucleotide-binding</keyword>
<feature type="domain" description="Aminoacyl-transfer RNA synthetases class-II family profile" evidence="14">
    <location>
        <begin position="243"/>
        <end position="537"/>
    </location>
</feature>
<dbReference type="InterPro" id="IPR002314">
    <property type="entry name" value="aa-tRNA-synt_IIb"/>
</dbReference>
<dbReference type="NCBIfam" id="TIGR00418">
    <property type="entry name" value="thrS"/>
    <property type="match status" value="1"/>
</dbReference>
<dbReference type="InterPro" id="IPR012947">
    <property type="entry name" value="tRNA_SAD"/>
</dbReference>
<dbReference type="AlphaFoldDB" id="A0A4R6WSQ8"/>
<dbReference type="EC" id="6.1.1.3" evidence="13"/>
<reference evidence="16 17" key="1">
    <citation type="submission" date="2019-03" db="EMBL/GenBank/DDBJ databases">
        <title>Genomic Encyclopedia of Type Strains, Phase III (KMG-III): the genomes of soil and plant-associated and newly described type strains.</title>
        <authorList>
            <person name="Whitman W."/>
        </authorList>
    </citation>
    <scope>NUCLEOTIDE SEQUENCE [LARGE SCALE GENOMIC DNA]</scope>
    <source>
        <strain evidence="16 17">CGMCC 1.7660</strain>
    </source>
</reference>
<dbReference type="GO" id="GO:0000049">
    <property type="term" value="F:tRNA binding"/>
    <property type="evidence" value="ECO:0007669"/>
    <property type="project" value="UniProtKB-KW"/>
</dbReference>
<dbReference type="Pfam" id="PF07973">
    <property type="entry name" value="tRNA_SAD"/>
    <property type="match status" value="1"/>
</dbReference>
<evidence type="ECO:0000256" key="5">
    <source>
        <dbReference type="ARBA" id="ARBA00022723"/>
    </source>
</evidence>
<evidence type="ECO:0000259" key="15">
    <source>
        <dbReference type="PROSITE" id="PS51880"/>
    </source>
</evidence>
<keyword evidence="2 13" id="KW-0963">Cytoplasm</keyword>
<dbReference type="SUPFAM" id="SSF55681">
    <property type="entry name" value="Class II aaRS and biotin synthetases"/>
    <property type="match status" value="1"/>
</dbReference>
<dbReference type="InterPro" id="IPR004154">
    <property type="entry name" value="Anticodon-bd"/>
</dbReference>
<dbReference type="SUPFAM" id="SSF81271">
    <property type="entry name" value="TGS-like"/>
    <property type="match status" value="1"/>
</dbReference>
<dbReference type="Pfam" id="PF00587">
    <property type="entry name" value="tRNA-synt_2b"/>
    <property type="match status" value="1"/>
</dbReference>
<dbReference type="SUPFAM" id="SSF55186">
    <property type="entry name" value="ThrRS/AlaRS common domain"/>
    <property type="match status" value="1"/>
</dbReference>
<evidence type="ECO:0000256" key="2">
    <source>
        <dbReference type="ARBA" id="ARBA00022490"/>
    </source>
</evidence>
<evidence type="ECO:0000256" key="8">
    <source>
        <dbReference type="ARBA" id="ARBA00022840"/>
    </source>
</evidence>
<dbReference type="InterPro" id="IPR012675">
    <property type="entry name" value="Beta-grasp_dom_sf"/>
</dbReference>
<dbReference type="SMART" id="SM00863">
    <property type="entry name" value="tRNA_SAD"/>
    <property type="match status" value="1"/>
</dbReference>
<evidence type="ECO:0000256" key="13">
    <source>
        <dbReference type="HAMAP-Rule" id="MF_00184"/>
    </source>
</evidence>
<dbReference type="Pfam" id="PF03129">
    <property type="entry name" value="HGTP_anticodon"/>
    <property type="match status" value="1"/>
</dbReference>
<feature type="binding site" evidence="13">
    <location>
        <position position="388"/>
    </location>
    <ligand>
        <name>Zn(2+)</name>
        <dbReference type="ChEBI" id="CHEBI:29105"/>
        <note>catalytic</note>
    </ligand>
</feature>
<comment type="subunit">
    <text evidence="13">Homodimer.</text>
</comment>
<dbReference type="GO" id="GO:0005737">
    <property type="term" value="C:cytoplasm"/>
    <property type="evidence" value="ECO:0007669"/>
    <property type="project" value="UniProtKB-SubCell"/>
</dbReference>
<dbReference type="InterPro" id="IPR047246">
    <property type="entry name" value="ThrRS_anticodon"/>
</dbReference>
<dbReference type="InterPro" id="IPR018163">
    <property type="entry name" value="Thr/Ala-tRNA-synth_IIc_edit"/>
</dbReference>
<dbReference type="InterPro" id="IPR036621">
    <property type="entry name" value="Anticodon-bd_dom_sf"/>
</dbReference>
<protein>
    <recommendedName>
        <fullName evidence="13">Threonine--tRNA ligase</fullName>
        <ecNumber evidence="13">6.1.1.3</ecNumber>
    </recommendedName>
    <alternativeName>
        <fullName evidence="13">Threonyl-tRNA synthetase</fullName>
        <shortName evidence="13">ThrRS</shortName>
    </alternativeName>
</protein>
<dbReference type="HAMAP" id="MF_00184">
    <property type="entry name" value="Thr_tRNA_synth"/>
    <property type="match status" value="1"/>
</dbReference>
<evidence type="ECO:0000256" key="3">
    <source>
        <dbReference type="ARBA" id="ARBA00022555"/>
    </source>
</evidence>
<dbReference type="CDD" id="cd00771">
    <property type="entry name" value="ThrRS_core"/>
    <property type="match status" value="1"/>
</dbReference>
<evidence type="ECO:0000256" key="10">
    <source>
        <dbReference type="ARBA" id="ARBA00022917"/>
    </source>
</evidence>
<dbReference type="EMBL" id="SNYW01000002">
    <property type="protein sequence ID" value="TDQ85441.1"/>
    <property type="molecule type" value="Genomic_DNA"/>
</dbReference>
<feature type="domain" description="TGS" evidence="15">
    <location>
        <begin position="1"/>
        <end position="61"/>
    </location>
</feature>
<dbReference type="Pfam" id="PF02824">
    <property type="entry name" value="TGS"/>
    <property type="match status" value="1"/>
</dbReference>
<evidence type="ECO:0000313" key="17">
    <source>
        <dbReference type="Proteomes" id="UP000295783"/>
    </source>
</evidence>
<organism evidence="16 17">
    <name type="scientific">Dongia mobilis</name>
    <dbReference type="NCBI Taxonomy" id="578943"/>
    <lineage>
        <taxon>Bacteria</taxon>
        <taxon>Pseudomonadati</taxon>
        <taxon>Pseudomonadota</taxon>
        <taxon>Alphaproteobacteria</taxon>
        <taxon>Rhodospirillales</taxon>
        <taxon>Dongiaceae</taxon>
        <taxon>Dongia</taxon>
    </lineage>
</organism>
<dbReference type="OrthoDB" id="9802304at2"/>
<gene>
    <name evidence="13" type="primary">thrS</name>
    <name evidence="16" type="ORF">A8950_0227</name>
</gene>
<keyword evidence="10 13" id="KW-0648">Protein biosynthesis</keyword>
<proteinExistence type="inferred from homology"/>
<dbReference type="InterPro" id="IPR006195">
    <property type="entry name" value="aa-tRNA-synth_II"/>
</dbReference>
<dbReference type="InterPro" id="IPR045864">
    <property type="entry name" value="aa-tRNA-synth_II/BPL/LPL"/>
</dbReference>
<evidence type="ECO:0000256" key="11">
    <source>
        <dbReference type="ARBA" id="ARBA00023146"/>
    </source>
</evidence>
<dbReference type="Gene3D" id="3.10.20.30">
    <property type="match status" value="1"/>
</dbReference>
<dbReference type="FunFam" id="3.10.20.30:FF:000005">
    <property type="entry name" value="Threonine--tRNA ligase"/>
    <property type="match status" value="1"/>
</dbReference>
<dbReference type="GO" id="GO:0005524">
    <property type="term" value="F:ATP binding"/>
    <property type="evidence" value="ECO:0007669"/>
    <property type="project" value="UniProtKB-UniRule"/>
</dbReference>
<keyword evidence="9 13" id="KW-0694">RNA-binding</keyword>
<dbReference type="PRINTS" id="PR01047">
    <property type="entry name" value="TRNASYNTHTHR"/>
</dbReference>
<evidence type="ECO:0000259" key="14">
    <source>
        <dbReference type="PROSITE" id="PS50862"/>
    </source>
</evidence>
<dbReference type="InterPro" id="IPR002320">
    <property type="entry name" value="Thr-tRNA-ligase_IIa"/>
</dbReference>
<dbReference type="Gene3D" id="3.30.930.10">
    <property type="entry name" value="Bira Bifunctional Protein, Domain 2"/>
    <property type="match status" value="1"/>
</dbReference>
<dbReference type="InterPro" id="IPR012676">
    <property type="entry name" value="TGS-like"/>
</dbReference>
<evidence type="ECO:0000256" key="9">
    <source>
        <dbReference type="ARBA" id="ARBA00022884"/>
    </source>
</evidence>
<evidence type="ECO:0000256" key="1">
    <source>
        <dbReference type="ARBA" id="ARBA00008226"/>
    </source>
</evidence>
<dbReference type="GO" id="GO:0046872">
    <property type="term" value="F:metal ion binding"/>
    <property type="evidence" value="ECO:0007669"/>
    <property type="project" value="UniProtKB-KW"/>
</dbReference>
<dbReference type="PROSITE" id="PS51880">
    <property type="entry name" value="TGS"/>
    <property type="match status" value="1"/>
</dbReference>
<comment type="catalytic activity">
    <reaction evidence="12 13">
        <text>tRNA(Thr) + L-threonine + ATP = L-threonyl-tRNA(Thr) + AMP + diphosphate + H(+)</text>
        <dbReference type="Rhea" id="RHEA:24624"/>
        <dbReference type="Rhea" id="RHEA-COMP:9670"/>
        <dbReference type="Rhea" id="RHEA-COMP:9704"/>
        <dbReference type="ChEBI" id="CHEBI:15378"/>
        <dbReference type="ChEBI" id="CHEBI:30616"/>
        <dbReference type="ChEBI" id="CHEBI:33019"/>
        <dbReference type="ChEBI" id="CHEBI:57926"/>
        <dbReference type="ChEBI" id="CHEBI:78442"/>
        <dbReference type="ChEBI" id="CHEBI:78534"/>
        <dbReference type="ChEBI" id="CHEBI:456215"/>
        <dbReference type="EC" id="6.1.1.3"/>
    </reaction>
</comment>
<keyword evidence="4 13" id="KW-0436">Ligase</keyword>
<dbReference type="Gene3D" id="3.40.50.800">
    <property type="entry name" value="Anticodon-binding domain"/>
    <property type="match status" value="1"/>
</dbReference>
<dbReference type="SUPFAM" id="SSF52954">
    <property type="entry name" value="Class II aaRS ABD-related"/>
    <property type="match status" value="1"/>
</dbReference>
<dbReference type="InterPro" id="IPR004095">
    <property type="entry name" value="TGS"/>
</dbReference>
<dbReference type="RefSeq" id="WP_133611648.1">
    <property type="nucleotide sequence ID" value="NZ_SNYW01000002.1"/>
</dbReference>
<sequence>MLTITLPDGAKRAFPGPVSGAELAAAIGPGLAKAALAIKFDGKVRDLATVITKDAQVEIVTRTHPDALDLIRHDAAHVMAEAVQELYPGTQITFGPATETGFYYDFHRAEPFTPEDFQAIEQRMKEIVDRDEAITREVVSRDEAVKRFKALGESFKAEWVNEIPADEEISLYHQGKWFDLCTGPHLPSTGKLGKAFKVMKVAGAYWRGDARNPQLQRVYGTAWADEKQLKDYLHQLEEAEKRDHRRLGREMDLFHQQEEAVGSIFWHPRGWRLYRSLESYIRRRLEQNGYQEVKTPQILDRSFWEKSGHWEKFREAMFVIEDDEDKTKQLALKPMNCPGHVQIFRQGLKSYRDLPIRMAEFGACHRNEPSGALHGIMRVRAFTQDDAHIFCTEDQIVDETRAFCDFLLSVYKDFGFEDVRVKFSDRPEKRAGSDAIWDKAEEALKTATTAAGLQFTLNPGEGAFYGPKLEFVLRDTIGRDWQCGTLQCDFVLPERLDASYIGEDGQKHRPVMLHRAIFGSLERFVGILIEHHAGKFPLWLAPTQAVVCSIVSDCNPYAEKVVAALRRAGLVTEFDGRNEKINYKVREHSLAKIPAIIAVGKRDEEAGTVAIRRLGEEGQKTLPLDEAVRVLAEEARSPLDRAV</sequence>
<comment type="subcellular location">
    <subcellularLocation>
        <location evidence="13">Cytoplasm</location>
    </subcellularLocation>
</comment>
<comment type="caution">
    <text evidence="16">The sequence shown here is derived from an EMBL/GenBank/DDBJ whole genome shotgun (WGS) entry which is preliminary data.</text>
</comment>
<accession>A0A4R6WSQ8</accession>
<dbReference type="CDD" id="cd00860">
    <property type="entry name" value="ThrRS_anticodon"/>
    <property type="match status" value="1"/>
</dbReference>
<comment type="similarity">
    <text evidence="1 13">Belongs to the class-II aminoacyl-tRNA synthetase family.</text>
</comment>
<keyword evidence="7 13" id="KW-0862">Zinc</keyword>
<dbReference type="PROSITE" id="PS50862">
    <property type="entry name" value="AA_TRNA_LIGASE_II"/>
    <property type="match status" value="1"/>
</dbReference>
<evidence type="ECO:0000256" key="7">
    <source>
        <dbReference type="ARBA" id="ARBA00022833"/>
    </source>
</evidence>
<evidence type="ECO:0000313" key="16">
    <source>
        <dbReference type="EMBL" id="TDQ85441.1"/>
    </source>
</evidence>
<dbReference type="InterPro" id="IPR033728">
    <property type="entry name" value="ThrRS_core"/>
</dbReference>
<dbReference type="PANTHER" id="PTHR11451:SF44">
    <property type="entry name" value="THREONINE--TRNA LIGASE, CHLOROPLASTIC_MITOCHONDRIAL 2"/>
    <property type="match status" value="1"/>
</dbReference>
<dbReference type="FunFam" id="3.30.930.10:FF:000002">
    <property type="entry name" value="Threonine--tRNA ligase"/>
    <property type="match status" value="1"/>
</dbReference>
<comment type="cofactor">
    <cofactor evidence="13">
        <name>Zn(2+)</name>
        <dbReference type="ChEBI" id="CHEBI:29105"/>
    </cofactor>
    <text evidence="13">Binds 1 zinc ion per subunit.</text>
</comment>
<feature type="binding site" evidence="13">
    <location>
        <position position="337"/>
    </location>
    <ligand>
        <name>Zn(2+)</name>
        <dbReference type="ChEBI" id="CHEBI:29105"/>
        <note>catalytic</note>
    </ligand>
</feature>
<name>A0A4R6WSQ8_9PROT</name>
<evidence type="ECO:0000256" key="6">
    <source>
        <dbReference type="ARBA" id="ARBA00022741"/>
    </source>
</evidence>
<keyword evidence="17" id="KW-1185">Reference proteome</keyword>
<evidence type="ECO:0000256" key="12">
    <source>
        <dbReference type="ARBA" id="ARBA00049515"/>
    </source>
</evidence>
<dbReference type="Gene3D" id="3.30.980.10">
    <property type="entry name" value="Threonyl-trna Synthetase, Chain A, domain 2"/>
    <property type="match status" value="1"/>
</dbReference>
<keyword evidence="8 13" id="KW-0067">ATP-binding</keyword>
<dbReference type="Proteomes" id="UP000295783">
    <property type="component" value="Unassembled WGS sequence"/>
</dbReference>
<keyword evidence="5 13" id="KW-0479">Metal-binding</keyword>
<keyword evidence="11 13" id="KW-0030">Aminoacyl-tRNA synthetase</keyword>
<dbReference type="FunFam" id="3.30.980.10:FF:000005">
    <property type="entry name" value="Threonyl-tRNA synthetase, mitochondrial"/>
    <property type="match status" value="1"/>
</dbReference>